<evidence type="ECO:0000259" key="4">
    <source>
        <dbReference type="PROSITE" id="PS50949"/>
    </source>
</evidence>
<evidence type="ECO:0000256" key="2">
    <source>
        <dbReference type="ARBA" id="ARBA00023125"/>
    </source>
</evidence>
<proteinExistence type="predicted"/>
<sequence length="235" mass="26805">MPIPPRIPPVPQHSSKSYAMELLQRWIIDGTLGDGERISDAVIAEALGISRTPVREALLILETQGFVEMRRGRDTRVRAVQARDLYQLYPPLAALQRAAVRLALPRMTSRILDELREINGRFAESLKEHDVFKAMEHDEEFHDLIVETAENHYITAFVGTLQLHIRRLKYRFFTHALPGDASVLEHEELIRAFETKDLDRLGTVMEANWLRPMYELAQALDIDDIASSETAGPLL</sequence>
<dbReference type="Gene3D" id="1.20.120.530">
    <property type="entry name" value="GntR ligand-binding domain-like"/>
    <property type="match status" value="1"/>
</dbReference>
<dbReference type="SUPFAM" id="SSF48008">
    <property type="entry name" value="GntR ligand-binding domain-like"/>
    <property type="match status" value="1"/>
</dbReference>
<gene>
    <name evidence="5" type="ORF">HIJ39_18345</name>
</gene>
<dbReference type="InterPro" id="IPR036390">
    <property type="entry name" value="WH_DNA-bd_sf"/>
</dbReference>
<dbReference type="InterPro" id="IPR008920">
    <property type="entry name" value="TF_FadR/GntR_C"/>
</dbReference>
<evidence type="ECO:0000256" key="3">
    <source>
        <dbReference type="ARBA" id="ARBA00023163"/>
    </source>
</evidence>
<dbReference type="SMART" id="SM00345">
    <property type="entry name" value="HTH_GNTR"/>
    <property type="match status" value="1"/>
</dbReference>
<keyword evidence="3" id="KW-0804">Transcription</keyword>
<reference evidence="5 6" key="1">
    <citation type="submission" date="2020-04" db="EMBL/GenBank/DDBJ databases">
        <authorList>
            <person name="Zhang R."/>
            <person name="Schippers A."/>
        </authorList>
    </citation>
    <scope>NUCLEOTIDE SEQUENCE [LARGE SCALE GENOMIC DNA]</scope>
    <source>
        <strain evidence="5 6">DSM 109850</strain>
    </source>
</reference>
<dbReference type="InterPro" id="IPR000524">
    <property type="entry name" value="Tscrpt_reg_HTH_GntR"/>
</dbReference>
<dbReference type="SMART" id="SM00895">
    <property type="entry name" value="FCD"/>
    <property type="match status" value="1"/>
</dbReference>
<dbReference type="Pfam" id="PF07729">
    <property type="entry name" value="FCD"/>
    <property type="match status" value="1"/>
</dbReference>
<dbReference type="PROSITE" id="PS50949">
    <property type="entry name" value="HTH_GNTR"/>
    <property type="match status" value="1"/>
</dbReference>
<dbReference type="GO" id="GO:0003677">
    <property type="term" value="F:DNA binding"/>
    <property type="evidence" value="ECO:0007669"/>
    <property type="project" value="UniProtKB-KW"/>
</dbReference>
<dbReference type="Pfam" id="PF00392">
    <property type="entry name" value="GntR"/>
    <property type="match status" value="1"/>
</dbReference>
<keyword evidence="2" id="KW-0238">DNA-binding</keyword>
<dbReference type="GO" id="GO:0003700">
    <property type="term" value="F:DNA-binding transcription factor activity"/>
    <property type="evidence" value="ECO:0007669"/>
    <property type="project" value="InterPro"/>
</dbReference>
<dbReference type="PANTHER" id="PTHR43537">
    <property type="entry name" value="TRANSCRIPTIONAL REGULATOR, GNTR FAMILY"/>
    <property type="match status" value="1"/>
</dbReference>
<dbReference type="AlphaFoldDB" id="A0A7Y0L6U0"/>
<dbReference type="SUPFAM" id="SSF46785">
    <property type="entry name" value="Winged helix' DNA-binding domain"/>
    <property type="match status" value="1"/>
</dbReference>
<dbReference type="InterPro" id="IPR036388">
    <property type="entry name" value="WH-like_DNA-bd_sf"/>
</dbReference>
<dbReference type="InterPro" id="IPR011711">
    <property type="entry name" value="GntR_C"/>
</dbReference>
<dbReference type="Proteomes" id="UP000533476">
    <property type="component" value="Unassembled WGS sequence"/>
</dbReference>
<feature type="domain" description="HTH gntR-type" evidence="4">
    <location>
        <begin position="13"/>
        <end position="80"/>
    </location>
</feature>
<organism evidence="5 6">
    <name type="scientific">Sulfobacillus harzensis</name>
    <dbReference type="NCBI Taxonomy" id="2729629"/>
    <lineage>
        <taxon>Bacteria</taxon>
        <taxon>Bacillati</taxon>
        <taxon>Bacillota</taxon>
        <taxon>Clostridia</taxon>
        <taxon>Eubacteriales</taxon>
        <taxon>Clostridiales Family XVII. Incertae Sedis</taxon>
        <taxon>Sulfobacillus</taxon>
    </lineage>
</organism>
<dbReference type="RefSeq" id="WP_169102293.1">
    <property type="nucleotide sequence ID" value="NZ_JABBVZ010000098.1"/>
</dbReference>
<accession>A0A7Y0L6U0</accession>
<dbReference type="EMBL" id="JABBVZ010000098">
    <property type="protein sequence ID" value="NMP24295.1"/>
    <property type="molecule type" value="Genomic_DNA"/>
</dbReference>
<dbReference type="PRINTS" id="PR00035">
    <property type="entry name" value="HTHGNTR"/>
</dbReference>
<dbReference type="PANTHER" id="PTHR43537:SF24">
    <property type="entry name" value="GLUCONATE OPERON TRANSCRIPTIONAL REPRESSOR"/>
    <property type="match status" value="1"/>
</dbReference>
<evidence type="ECO:0000313" key="5">
    <source>
        <dbReference type="EMBL" id="NMP24295.1"/>
    </source>
</evidence>
<protein>
    <submittedName>
        <fullName evidence="5">GntR family transcriptional regulator</fullName>
    </submittedName>
</protein>
<evidence type="ECO:0000256" key="1">
    <source>
        <dbReference type="ARBA" id="ARBA00023015"/>
    </source>
</evidence>
<evidence type="ECO:0000313" key="6">
    <source>
        <dbReference type="Proteomes" id="UP000533476"/>
    </source>
</evidence>
<comment type="caution">
    <text evidence="5">The sequence shown here is derived from an EMBL/GenBank/DDBJ whole genome shotgun (WGS) entry which is preliminary data.</text>
</comment>
<keyword evidence="6" id="KW-1185">Reference proteome</keyword>
<dbReference type="CDD" id="cd07377">
    <property type="entry name" value="WHTH_GntR"/>
    <property type="match status" value="1"/>
</dbReference>
<keyword evidence="1" id="KW-0805">Transcription regulation</keyword>
<name>A0A7Y0L6U0_9FIRM</name>
<dbReference type="Gene3D" id="1.10.10.10">
    <property type="entry name" value="Winged helix-like DNA-binding domain superfamily/Winged helix DNA-binding domain"/>
    <property type="match status" value="1"/>
</dbReference>